<dbReference type="RefSeq" id="WP_063796382.1">
    <property type="nucleotide sequence ID" value="NZ_CP012159.1"/>
</dbReference>
<dbReference type="PROSITE" id="PS51635">
    <property type="entry name" value="PNPLA"/>
    <property type="match status" value="1"/>
</dbReference>
<dbReference type="Gene3D" id="3.40.1090.10">
    <property type="entry name" value="Cytosolic phospholipase A2 catalytic domain"/>
    <property type="match status" value="2"/>
</dbReference>
<gene>
    <name evidence="7" type="ORF">CMC5_063440</name>
</gene>
<evidence type="ECO:0000256" key="2">
    <source>
        <dbReference type="ARBA" id="ARBA00022963"/>
    </source>
</evidence>
<keyword evidence="8" id="KW-1185">Reference proteome</keyword>
<evidence type="ECO:0000313" key="8">
    <source>
        <dbReference type="Proteomes" id="UP000067626"/>
    </source>
</evidence>
<keyword evidence="2 4" id="KW-0442">Lipid degradation</keyword>
<feature type="short sequence motif" description="DGA/G" evidence="4">
    <location>
        <begin position="215"/>
        <end position="217"/>
    </location>
</feature>
<evidence type="ECO:0000256" key="4">
    <source>
        <dbReference type="PROSITE-ProRule" id="PRU01161"/>
    </source>
</evidence>
<feature type="active site" description="Proton acceptor" evidence="4">
    <location>
        <position position="215"/>
    </location>
</feature>
<dbReference type="PANTHER" id="PTHR14226">
    <property type="entry name" value="NEUROPATHY TARGET ESTERASE/SWISS CHEESE D.MELANOGASTER"/>
    <property type="match status" value="1"/>
</dbReference>
<feature type="region of interest" description="Disordered" evidence="5">
    <location>
        <begin position="413"/>
        <end position="434"/>
    </location>
</feature>
<evidence type="ECO:0000256" key="3">
    <source>
        <dbReference type="ARBA" id="ARBA00023098"/>
    </source>
</evidence>
<evidence type="ECO:0000259" key="6">
    <source>
        <dbReference type="PROSITE" id="PS51635"/>
    </source>
</evidence>
<feature type="active site" description="Nucleophile" evidence="4">
    <location>
        <position position="52"/>
    </location>
</feature>
<dbReference type="Pfam" id="PF01734">
    <property type="entry name" value="Patatin"/>
    <property type="match status" value="1"/>
</dbReference>
<dbReference type="InterPro" id="IPR050301">
    <property type="entry name" value="NTE"/>
</dbReference>
<dbReference type="Proteomes" id="UP000067626">
    <property type="component" value="Chromosome"/>
</dbReference>
<dbReference type="InterPro" id="IPR002641">
    <property type="entry name" value="PNPLA_dom"/>
</dbReference>
<accession>A0A0K1EMS3</accession>
<protein>
    <recommendedName>
        <fullName evidence="6">PNPLA domain-containing protein</fullName>
    </recommendedName>
</protein>
<dbReference type="OrthoDB" id="9798773at2"/>
<dbReference type="KEGG" id="ccro:CMC5_063440"/>
<dbReference type="PANTHER" id="PTHR14226:SF57">
    <property type="entry name" value="BLR7027 PROTEIN"/>
    <property type="match status" value="1"/>
</dbReference>
<feature type="domain" description="PNPLA" evidence="6">
    <location>
        <begin position="12"/>
        <end position="228"/>
    </location>
</feature>
<feature type="short sequence motif" description="GXSXG" evidence="4">
    <location>
        <begin position="50"/>
        <end position="54"/>
    </location>
</feature>
<evidence type="ECO:0000256" key="1">
    <source>
        <dbReference type="ARBA" id="ARBA00022801"/>
    </source>
</evidence>
<evidence type="ECO:0000313" key="7">
    <source>
        <dbReference type="EMBL" id="AKT42121.1"/>
    </source>
</evidence>
<organism evidence="7 8">
    <name type="scientific">Chondromyces crocatus</name>
    <dbReference type="NCBI Taxonomy" id="52"/>
    <lineage>
        <taxon>Bacteria</taxon>
        <taxon>Pseudomonadati</taxon>
        <taxon>Myxococcota</taxon>
        <taxon>Polyangia</taxon>
        <taxon>Polyangiales</taxon>
        <taxon>Polyangiaceae</taxon>
        <taxon>Chondromyces</taxon>
    </lineage>
</organism>
<evidence type="ECO:0000256" key="5">
    <source>
        <dbReference type="SAM" id="MobiDB-lite"/>
    </source>
</evidence>
<sequence>MPGPMRQGRTALVLAGGAARGAYEAGVVQYIVEELARDLDHVLRFDVLCGTSVGALNACGLAAFADLGQAGIRRLLEVWTKLEVAELVRPDARGILEMGTRLLGRPAGARVPAREGGVIDPSGLERLVESSIPFARIEENLRAGYLDALSVSTTHVTTGRTVVHVQRREGGLPPWGNDPTTVAREAKIGPQHALASSAIPILFRAVKLDGDYHCDGGLRQNVPLSPARRLGATHVLVVNPRHLEVTPLDDGAAEDVFPGPLFLLGKTLNALLLDRIDTDLARLSTINRILEAGTRVAGPSFVDDLNREMGFPEGIGLRPMQATLVRASDDIGRIATEYVRSPAFGRVSGMGGRLLRRLAERDSRSEADLLSYLLFDGGFAGQLIELGRADARARHEELCAFFTEAAKSAEEREFDEALTKRFPSQPQMEALDAE</sequence>
<dbReference type="SUPFAM" id="SSF52151">
    <property type="entry name" value="FabD/lysophospholipase-like"/>
    <property type="match status" value="1"/>
</dbReference>
<proteinExistence type="predicted"/>
<dbReference type="InterPro" id="IPR016035">
    <property type="entry name" value="Acyl_Trfase/lysoPLipase"/>
</dbReference>
<dbReference type="AlphaFoldDB" id="A0A0K1EMS3"/>
<name>A0A0K1EMS3_CHOCO</name>
<keyword evidence="3 4" id="KW-0443">Lipid metabolism</keyword>
<comment type="caution">
    <text evidence="4">Lacks conserved residue(s) required for the propagation of feature annotation.</text>
</comment>
<dbReference type="EMBL" id="CP012159">
    <property type="protein sequence ID" value="AKT42121.1"/>
    <property type="molecule type" value="Genomic_DNA"/>
</dbReference>
<dbReference type="GO" id="GO:0016042">
    <property type="term" value="P:lipid catabolic process"/>
    <property type="evidence" value="ECO:0007669"/>
    <property type="project" value="UniProtKB-UniRule"/>
</dbReference>
<reference evidence="7 8" key="1">
    <citation type="submission" date="2015-07" db="EMBL/GenBank/DDBJ databases">
        <title>Genome analysis of myxobacterium Chondromyces crocatus Cm c5 reveals a high potential for natural compound synthesis and the genetic basis for the loss of fruiting body formation.</title>
        <authorList>
            <person name="Zaburannyi N."/>
            <person name="Bunk B."/>
            <person name="Maier J."/>
            <person name="Overmann J."/>
            <person name="Mueller R."/>
        </authorList>
    </citation>
    <scope>NUCLEOTIDE SEQUENCE [LARGE SCALE GENOMIC DNA]</scope>
    <source>
        <strain evidence="7 8">Cm c5</strain>
    </source>
</reference>
<keyword evidence="1 4" id="KW-0378">Hydrolase</keyword>
<dbReference type="GO" id="GO:0016787">
    <property type="term" value="F:hydrolase activity"/>
    <property type="evidence" value="ECO:0007669"/>
    <property type="project" value="UniProtKB-UniRule"/>
</dbReference>